<evidence type="ECO:0000256" key="1">
    <source>
        <dbReference type="ARBA" id="ARBA00023224"/>
    </source>
</evidence>
<evidence type="ECO:0000256" key="2">
    <source>
        <dbReference type="PROSITE-ProRule" id="PRU00284"/>
    </source>
</evidence>
<feature type="transmembrane region" description="Helical" evidence="3">
    <location>
        <begin position="44"/>
        <end position="64"/>
    </location>
</feature>
<keyword evidence="3" id="KW-0812">Transmembrane</keyword>
<accession>A0A4S1CCA8</accession>
<keyword evidence="1 2" id="KW-0807">Transducer</keyword>
<dbReference type="Gene3D" id="1.10.287.950">
    <property type="entry name" value="Methyl-accepting chemotaxis protein"/>
    <property type="match status" value="1"/>
</dbReference>
<sequence length="563" mass="62022">MFFRKYLSSLRSTYIFMVCFGLLMGAVFPFYSSIFFGRKAFAPLYAFGCLAAGFIVGTFCYHIIKEALRLYVEQQLKTLVMITGEASVGEATGTGDELHRLIECNEALMQRVLVMVENVTRLAADISGRHDRLTADFTKTVDDNERQAAREKETLGAIDDMNAFFRDLLHEIEDIASRTDERASISAEMSAATDAIALSIQEYSASVMETSASIEEMAASIKGTSTNIEALTNSTEQTYNSILAIGNSIVDIRDKAKGTSDCSDKVRVQAADGMDAMTATIAAMTEIEEYSDHSVEAINRLSQHSLRVGEFLDVIKEVVSQTNLLSLNASIIAAQAGERGKAFAVVAEEVRALAKRTSASTDEIEELVGNIQKETAAAETAARLGKDKVAEGVRVSEKADEALHRIEESAAEASRMVQQIAAATNEQASGSRLITDEAEKNLSRVKQFSRAIQEEEAGAQLIVRSLERMRSLSEKITRSTDEQVRGNRMYMKSVQEDNDKVKRLKETCMEQIAIGDVLRNDVTEVDRLIQGTAEEAKKMLEEIEAINGLIGAVHREMETFRKL</sequence>
<dbReference type="PANTHER" id="PTHR32089:SF112">
    <property type="entry name" value="LYSOZYME-LIKE PROTEIN-RELATED"/>
    <property type="match status" value="1"/>
</dbReference>
<dbReference type="SUPFAM" id="SSF58104">
    <property type="entry name" value="Methyl-accepting chemotaxis protein (MCP) signaling domain"/>
    <property type="match status" value="2"/>
</dbReference>
<dbReference type="SMART" id="SM00283">
    <property type="entry name" value="MA"/>
    <property type="match status" value="1"/>
</dbReference>
<evidence type="ECO:0000313" key="6">
    <source>
        <dbReference type="Proteomes" id="UP000306416"/>
    </source>
</evidence>
<dbReference type="GO" id="GO:0016020">
    <property type="term" value="C:membrane"/>
    <property type="evidence" value="ECO:0007669"/>
    <property type="project" value="InterPro"/>
</dbReference>
<evidence type="ECO:0000313" key="5">
    <source>
        <dbReference type="EMBL" id="TGU71024.1"/>
    </source>
</evidence>
<reference evidence="5 6" key="1">
    <citation type="submission" date="2019-04" db="EMBL/GenBank/DDBJ databases">
        <title>Geobacter oryzae sp. nov., ferric-reducing bacteria isolated from paddy soil.</title>
        <authorList>
            <person name="Xu Z."/>
            <person name="Masuda Y."/>
            <person name="Itoh H."/>
            <person name="Senoo K."/>
        </authorList>
    </citation>
    <scope>NUCLEOTIDE SEQUENCE [LARGE SCALE GENOMIC DNA]</scope>
    <source>
        <strain evidence="5 6">Red111</strain>
    </source>
</reference>
<dbReference type="Proteomes" id="UP000306416">
    <property type="component" value="Unassembled WGS sequence"/>
</dbReference>
<evidence type="ECO:0000256" key="3">
    <source>
        <dbReference type="SAM" id="Phobius"/>
    </source>
</evidence>
<keyword evidence="6" id="KW-1185">Reference proteome</keyword>
<dbReference type="GO" id="GO:0007165">
    <property type="term" value="P:signal transduction"/>
    <property type="evidence" value="ECO:0007669"/>
    <property type="project" value="UniProtKB-KW"/>
</dbReference>
<organism evidence="5 6">
    <name type="scientific">Geomonas terrae</name>
    <dbReference type="NCBI Taxonomy" id="2562681"/>
    <lineage>
        <taxon>Bacteria</taxon>
        <taxon>Pseudomonadati</taxon>
        <taxon>Thermodesulfobacteriota</taxon>
        <taxon>Desulfuromonadia</taxon>
        <taxon>Geobacterales</taxon>
        <taxon>Geobacteraceae</taxon>
        <taxon>Geomonas</taxon>
    </lineage>
</organism>
<feature type="domain" description="Methyl-accepting transducer" evidence="4">
    <location>
        <begin position="206"/>
        <end position="442"/>
    </location>
</feature>
<evidence type="ECO:0000259" key="4">
    <source>
        <dbReference type="PROSITE" id="PS50111"/>
    </source>
</evidence>
<keyword evidence="3" id="KW-0472">Membrane</keyword>
<name>A0A4S1CCA8_9BACT</name>
<gene>
    <name evidence="5" type="ORF">E4633_11780</name>
</gene>
<keyword evidence="3" id="KW-1133">Transmembrane helix</keyword>
<dbReference type="InterPro" id="IPR004089">
    <property type="entry name" value="MCPsignal_dom"/>
</dbReference>
<dbReference type="PANTHER" id="PTHR32089">
    <property type="entry name" value="METHYL-ACCEPTING CHEMOTAXIS PROTEIN MCPB"/>
    <property type="match status" value="1"/>
</dbReference>
<dbReference type="PROSITE" id="PS50111">
    <property type="entry name" value="CHEMOTAXIS_TRANSDUC_2"/>
    <property type="match status" value="1"/>
</dbReference>
<protein>
    <submittedName>
        <fullName evidence="5">Methyl-accepting chemotaxis protein</fullName>
    </submittedName>
</protein>
<dbReference type="Pfam" id="PF00015">
    <property type="entry name" value="MCPsignal"/>
    <property type="match status" value="1"/>
</dbReference>
<dbReference type="EMBL" id="SRSC01000003">
    <property type="protein sequence ID" value="TGU71024.1"/>
    <property type="molecule type" value="Genomic_DNA"/>
</dbReference>
<feature type="transmembrane region" description="Helical" evidence="3">
    <location>
        <begin position="12"/>
        <end position="32"/>
    </location>
</feature>
<proteinExistence type="predicted"/>
<dbReference type="AlphaFoldDB" id="A0A4S1CCA8"/>
<comment type="caution">
    <text evidence="5">The sequence shown here is derived from an EMBL/GenBank/DDBJ whole genome shotgun (WGS) entry which is preliminary data.</text>
</comment>